<feature type="compositionally biased region" description="Low complexity" evidence="1">
    <location>
        <begin position="1316"/>
        <end position="1328"/>
    </location>
</feature>
<dbReference type="Proteomes" id="UP000267029">
    <property type="component" value="Unassembled WGS sequence"/>
</dbReference>
<dbReference type="SMART" id="SM00228">
    <property type="entry name" value="PDZ"/>
    <property type="match status" value="1"/>
</dbReference>
<dbReference type="PANTHER" id="PTHR45872:SF2">
    <property type="entry name" value="RHO GUANINE NUCLEOTIDE EXCHANGE FACTOR 2, ISOFORM D"/>
    <property type="match status" value="1"/>
</dbReference>
<dbReference type="Gene3D" id="1.10.167.10">
    <property type="entry name" value="Regulator of G-protein Signalling 4, domain 2"/>
    <property type="match status" value="1"/>
</dbReference>
<sequence>MATVSWAESPIRISLGKKAKRTVTAPSIGLNQHGNDTKSLLKQHQHLENRYASQDNGLSPFAAEGHLSSGISSGSSTYLRDVKEVYTIQQVMRDTLETRRKPHRENSKIILEKQHHKKEFLRSWSRERIIVTEEVIYPTTNLSIASASGSFACISRHPAPHLQQKTYFPLVRCDDSASKQSLPAPTVTLVGAMPSHVAEYGRLVPLTTAGDGKNPASRGTRHILRKQASEPEGSTFLFSDISTTNSLKDARVVEVRRKPVTLRSPSHLSPHMLTRRSNSGVTKHYRGEQFSAAIYSLIEHADEDQLVQNISPLRPVEAAKSLKVVNEEEQRRSPLHHCVPVVEPPRLFTSNPLPHSAQSEHTSVKELLSPLVTSELLPISSPPEYQNKNCPFSTEETETTVQEDEDIRSTSTSVYETARSSVSLSPSREALLEPAHTPTNQSAPRPRKEEEAMTTVIDKLDVATETVIPTSPVYFRTIVRRDHAGYGLTVCGTNPVTVRNIREGGTAERAGLRPGDEIVKVNGVNVEDMDHQEVVERIRAKATVCFMLRRMRPSRSYLAVTADELTEQGQPSHRRYQKRRHLRETGSSGGTAAAVSRRRPNNHSRGCHREQSSSPSPPTFSGRTDTDGDENARAGGAGDSIAGTRGWVDEDANLPTIVDGSSCADLPPVHPAPGAFTSATIAAISTAQLPRSRASMGTGDRLPSNYQRRPVSLADSSQTSPYSGSSNSSIFRTLPSVKKNRRKVHSPTSQVKEEDPSLSTKFESVSSSGRLRGQSEGLEQSKRLSDCINAAPVACVPQIPPPGHYLGRSLNEDSDDDEIREEISAIAARFRSAANVLSSPSLCGVLLNYLLIQNRDLSPTLFYLVAKHYYWVQTHVKDLAKDFMRLLVEIYTTFLHEKSPLPVKVDSWIIQQMENSVLTKETATVFEGCCAAVLPQIQAQVDKLNKDILLGIDTWKPSENFDLTSVISREEELGIFESIISPRVNELQRIIAGLAPLQSPQQNPNQFSVSFNAPTASTVVTWLSSTSNATDLPKDQIAAALCYSLVSAYRYFAAGCSPSQPETPADDIGLGSVPICPSTPAPPQHSFKRTLFAKSIENLSAASTQSAGGSGLGSSTLSGSMSNSLATLGVINWEKLPTFNAKLKSKSSSVIFGSWKTREPCTKDTKSSSISRGSITNLAMSSSVGSPSGPLPASRSGTLSSPISPSQYPSPPEPACGSGPRVYCSWNVRKRKAQHRPSLSAMLTMESIVAASQHKAKHQSAGNFTSPLENNGNNFGESGDDGFSGLVASTEDIFHCQTCGLNEFLGDGSSDCPLQSTPFSPETTTSSSAIADDVKVKRSNSGFSHAQSTSLIRGSSHAGITSPEPISRYVRNVKQKLDNHSSSAAAAALSKHTASLMQLPLMADRDLKRPSAPHAISSSASVSAAANVPELVPTWSGDPEMNALETFEAATELRIHFPNYEIPTKGPRVEDHVRTLVLLEFHQKVRYMVCYLKQFDYLLLQCWPKEHQRLADIMALDRIPRLIRLFRSLVHTIEGTLEPQGYGKMAEAVLAWLSEDDEANLKVSSAFHVARGFIYRHGEVASSGCVEMGDLNVAWLRDCQALSCTNMLDSVKATVREYGRKHPDIQPLLETRFNKFVLIEGLSQVRVLYFNLPLISNNIMKDLEKKTSSYKNEAKLWKEIHTKLASIPHSIDKICMPLVKLINDGHFFSTVDKGEQLTRHQAQGGNVPFADILLEFPRTIFRYWVIDYAEIAVDKLTFTSDNRVNYDYVKERTDVLAILLNCALVLLVKDGGRYGLRPFKPSKEASVENANAGVSATSLGTTQSTPNMLGNTMKLSPVFSTDSVFTSRGEKIGHEYMLNMIFKEQAVLLRLSFSSKETREKWLNIIKEREEFSNQRRLAMQKTRSSLPPVSMHSSGDSKGETKSLKAIRGFTESPEPKIDINCVSQTVEPDMSANNSSPEALERQITHFTDKISEMEKGLQGFIQSFSDVESFDANEVLEKLSLKPGESLPQSHKELITAELLLTEMWLRFINKQLLHLSKYPTPNKEENVKTTVVTNKKTAESEKGHQRSKSAFVIPAIGPADRRRRSRTRSGSNYQDCIEQVLAKSPLTSKTEIDPAEGKGESGLDEKKHEEGSTELTQLEEMLHDLQNLIGAMSVTASRALSDLGSLIVQDKPSIESITSETPEPSDESKSDDDQPDAFVDANSSLSSSAETDEPRTKTFEKVQESEPEQALPSDYEEELEEVGSPANQLLEDFNKSTVEKENHPTSMKEPISKLDEELLISNSPILENQGNNNGLFVVCLSIFIQCKDGVEQICDEELRAFALELVDDAIDSAGAYENDLALLATDITDSAVASAIAQVMESRHRSGEFGGATDSGISFIDASCHFSSGEDDEMTVTGSKPHLCPSATQGGDPEPHSTLICSDLDKLDTVRPLSHPSVSVGRNDSQRSTTSSGYLGSGDEIIQHDWI</sequence>
<dbReference type="OrthoDB" id="6270916at2759"/>
<feature type="compositionally biased region" description="Low complexity" evidence="1">
    <location>
        <begin position="1179"/>
        <end position="1207"/>
    </location>
</feature>
<keyword evidence="4" id="KW-1185">Reference proteome</keyword>
<organism evidence="3 4">
    <name type="scientific">Mesocestoides corti</name>
    <name type="common">Flatworm</name>
    <dbReference type="NCBI Taxonomy" id="53468"/>
    <lineage>
        <taxon>Eukaryota</taxon>
        <taxon>Metazoa</taxon>
        <taxon>Spiralia</taxon>
        <taxon>Lophotrochozoa</taxon>
        <taxon>Platyhelminthes</taxon>
        <taxon>Cestoda</taxon>
        <taxon>Eucestoda</taxon>
        <taxon>Cyclophyllidea</taxon>
        <taxon>Mesocestoididae</taxon>
        <taxon>Mesocestoides</taxon>
    </lineage>
</organism>
<feature type="compositionally biased region" description="Polar residues" evidence="1">
    <location>
        <begin position="409"/>
        <end position="426"/>
    </location>
</feature>
<feature type="region of interest" description="Disordered" evidence="1">
    <location>
        <begin position="2059"/>
        <end position="2136"/>
    </location>
</feature>
<dbReference type="InterPro" id="IPR036034">
    <property type="entry name" value="PDZ_sf"/>
</dbReference>
<dbReference type="GO" id="GO:0005737">
    <property type="term" value="C:cytoplasm"/>
    <property type="evidence" value="ECO:0007669"/>
    <property type="project" value="InterPro"/>
</dbReference>
<dbReference type="InterPro" id="IPR036305">
    <property type="entry name" value="RGS_sf"/>
</dbReference>
<feature type="compositionally biased region" description="Polar residues" evidence="1">
    <location>
        <begin position="757"/>
        <end position="769"/>
    </location>
</feature>
<dbReference type="GO" id="GO:0007186">
    <property type="term" value="P:G protein-coupled receptor signaling pathway"/>
    <property type="evidence" value="ECO:0007669"/>
    <property type="project" value="TreeGrafter"/>
</dbReference>
<feature type="compositionally biased region" description="Polar residues" evidence="1">
    <location>
        <begin position="714"/>
        <end position="731"/>
    </location>
</feature>
<dbReference type="GO" id="GO:0001664">
    <property type="term" value="F:G protein-coupled receptor binding"/>
    <property type="evidence" value="ECO:0007669"/>
    <property type="project" value="TreeGrafter"/>
</dbReference>
<feature type="compositionally biased region" description="Polar residues" evidence="1">
    <location>
        <begin position="1902"/>
        <end position="1915"/>
    </location>
</feature>
<dbReference type="GO" id="GO:0005085">
    <property type="term" value="F:guanyl-nucleotide exchange factor activity"/>
    <property type="evidence" value="ECO:0007669"/>
    <property type="project" value="InterPro"/>
</dbReference>
<feature type="compositionally biased region" description="Polar residues" evidence="1">
    <location>
        <begin position="2440"/>
        <end position="2458"/>
    </location>
</feature>
<proteinExistence type="predicted"/>
<feature type="compositionally biased region" description="Acidic residues" evidence="1">
    <location>
        <begin position="395"/>
        <end position="406"/>
    </location>
</feature>
<gene>
    <name evidence="3" type="ORF">MCOS_LOCUS782</name>
</gene>
<feature type="region of interest" description="Disordered" evidence="1">
    <location>
        <begin position="1313"/>
        <end position="1333"/>
    </location>
</feature>
<reference evidence="3 4" key="1">
    <citation type="submission" date="2018-10" db="EMBL/GenBank/DDBJ databases">
        <authorList>
            <consortium name="Pathogen Informatics"/>
        </authorList>
    </citation>
    <scope>NUCLEOTIDE SEQUENCE [LARGE SCALE GENOMIC DNA]</scope>
</reference>
<dbReference type="STRING" id="53468.A0A0R3U2R5"/>
<feature type="compositionally biased region" description="Basic and acidic residues" evidence="1">
    <location>
        <begin position="2216"/>
        <end position="2228"/>
    </location>
</feature>
<dbReference type="SUPFAM" id="SSF50156">
    <property type="entry name" value="PDZ domain-like"/>
    <property type="match status" value="1"/>
</dbReference>
<name>A0A0R3U2R5_MESCO</name>
<dbReference type="InterPro" id="IPR044926">
    <property type="entry name" value="RGS_subdomain_2"/>
</dbReference>
<accession>A0A0R3U2R5</accession>
<dbReference type="EMBL" id="UXSR01000076">
    <property type="protein sequence ID" value="VDD74779.1"/>
    <property type="molecule type" value="Genomic_DNA"/>
</dbReference>
<feature type="region of interest" description="Disordered" evidence="1">
    <location>
        <begin position="1179"/>
        <end position="1216"/>
    </location>
</feature>
<feature type="compositionally biased region" description="Basic and acidic residues" evidence="1">
    <location>
        <begin position="2114"/>
        <end position="2135"/>
    </location>
</feature>
<dbReference type="InterPro" id="IPR015212">
    <property type="entry name" value="RGS-like_dom"/>
</dbReference>
<dbReference type="PROSITE" id="PS50106">
    <property type="entry name" value="PDZ"/>
    <property type="match status" value="1"/>
</dbReference>
<feature type="region of interest" description="Disordered" evidence="1">
    <location>
        <begin position="2175"/>
        <end position="2245"/>
    </location>
</feature>
<feature type="domain" description="PDZ" evidence="2">
    <location>
        <begin position="475"/>
        <end position="539"/>
    </location>
</feature>
<feature type="region of interest" description="Disordered" evidence="1">
    <location>
        <begin position="562"/>
        <end position="646"/>
    </location>
</feature>
<evidence type="ECO:0000256" key="1">
    <source>
        <dbReference type="SAM" id="MobiDB-lite"/>
    </source>
</evidence>
<dbReference type="InterPro" id="IPR001478">
    <property type="entry name" value="PDZ"/>
</dbReference>
<feature type="region of interest" description="Disordered" evidence="1">
    <location>
        <begin position="2436"/>
        <end position="2460"/>
    </location>
</feature>
<feature type="compositionally biased region" description="Basic residues" evidence="1">
    <location>
        <begin position="572"/>
        <end position="582"/>
    </location>
</feature>
<dbReference type="Gene3D" id="2.30.42.10">
    <property type="match status" value="1"/>
</dbReference>
<feature type="region of interest" description="Disordered" evidence="1">
    <location>
        <begin position="1902"/>
        <end position="1924"/>
    </location>
</feature>
<evidence type="ECO:0000259" key="2">
    <source>
        <dbReference type="PROSITE" id="PS50106"/>
    </source>
</evidence>
<feature type="compositionally biased region" description="Polar residues" evidence="1">
    <location>
        <begin position="383"/>
        <end position="392"/>
    </location>
</feature>
<dbReference type="SUPFAM" id="SSF48097">
    <property type="entry name" value="Regulator of G-protein signaling, RGS"/>
    <property type="match status" value="1"/>
</dbReference>
<evidence type="ECO:0000313" key="3">
    <source>
        <dbReference type="EMBL" id="VDD74779.1"/>
    </source>
</evidence>
<feature type="region of interest" description="Disordered" evidence="1">
    <location>
        <begin position="378"/>
        <end position="449"/>
    </location>
</feature>
<feature type="region of interest" description="Disordered" evidence="1">
    <location>
        <begin position="688"/>
        <end position="778"/>
    </location>
</feature>
<dbReference type="PANTHER" id="PTHR45872">
    <property type="entry name" value="RHO GUANINE NUCLEOTIDE EXCHANGE FACTOR 2, ISOFORM D"/>
    <property type="match status" value="1"/>
</dbReference>
<feature type="compositionally biased region" description="Basic residues" evidence="1">
    <location>
        <begin position="596"/>
        <end position="606"/>
    </location>
</feature>
<evidence type="ECO:0000313" key="4">
    <source>
        <dbReference type="Proteomes" id="UP000267029"/>
    </source>
</evidence>
<dbReference type="Pfam" id="PF00595">
    <property type="entry name" value="PDZ"/>
    <property type="match status" value="1"/>
</dbReference>
<feature type="region of interest" description="Disordered" evidence="1">
    <location>
        <begin position="2394"/>
        <end position="2424"/>
    </location>
</feature>
<dbReference type="Pfam" id="PF09128">
    <property type="entry name" value="RGS-like"/>
    <property type="match status" value="1"/>
</dbReference>
<protein>
    <recommendedName>
        <fullName evidence="2">PDZ domain-containing protein</fullName>
    </recommendedName>
</protein>